<evidence type="ECO:0000256" key="2">
    <source>
        <dbReference type="ARBA" id="ARBA00006133"/>
    </source>
</evidence>
<feature type="region of interest" description="Disordered" evidence="4">
    <location>
        <begin position="588"/>
        <end position="628"/>
    </location>
</feature>
<evidence type="ECO:0000256" key="1">
    <source>
        <dbReference type="ARBA" id="ARBA00004496"/>
    </source>
</evidence>
<evidence type="ECO:0000313" key="8">
    <source>
        <dbReference type="RefSeq" id="XP_039117570.1"/>
    </source>
</evidence>
<keyword evidence="3" id="KW-0963">Cytoplasm</keyword>
<evidence type="ECO:0000313" key="7">
    <source>
        <dbReference type="Proteomes" id="UP001515500"/>
    </source>
</evidence>
<evidence type="ECO:0000256" key="4">
    <source>
        <dbReference type="SAM" id="MobiDB-lite"/>
    </source>
</evidence>
<dbReference type="AlphaFoldDB" id="A0AB40AR57"/>
<reference evidence="8" key="1">
    <citation type="submission" date="2025-08" db="UniProtKB">
        <authorList>
            <consortium name="RefSeq"/>
        </authorList>
    </citation>
    <scope>IDENTIFICATION</scope>
</reference>
<dbReference type="Gene3D" id="1.25.40.720">
    <property type="entry name" value="Telomere length regulation protein 2, C-terminal domain"/>
    <property type="match status" value="1"/>
</dbReference>
<feature type="compositionally biased region" description="Acidic residues" evidence="4">
    <location>
        <begin position="598"/>
        <end position="607"/>
    </location>
</feature>
<comment type="similarity">
    <text evidence="2">Belongs to the TEL2 family.</text>
</comment>
<evidence type="ECO:0000256" key="3">
    <source>
        <dbReference type="ARBA" id="ARBA00022490"/>
    </source>
</evidence>
<keyword evidence="7" id="KW-1185">Reference proteome</keyword>
<dbReference type="Pfam" id="PF10193">
    <property type="entry name" value="Telomere_reg-2"/>
    <property type="match status" value="1"/>
</dbReference>
<sequence>MEKDSSAQRSRRRELETLVLQRVQEVSSAIAASKHVDEVILALNSLALLLFPIDVSLVSGCLDVRYRSHVFDTKVPTDAERDEYWHVFYYGAAFPTTSRILLYNVASIWLAQFPVSAQKLVFDSFFIKGPPDEILQALVPGLTRNGTNDADHNAVCANIERLLVLCLLENKGVQDMVTSVLVANNSGEDVLQLIKPRDLTFISMLAQTLASIPDKARVKASSVLSSHKFFQQVVIQLMDGAAERAINFPHRADGLDEPTTDSAFLFVGETFSRICRRGSTDILVAELIPRLLKHAQQCSLLDGDFTALDLVHSQPETLFWLKIMETIRDQYTVERLSDSLLHQLSRRNTSDREAFLTLWLLFSQLFKHHIGMRSMFIDKFLFAKVFPICCLRWILQISVFNSSPYADVHMDQKREGFLDIVHRLASTWSRREFTQSVAIEQQAYITAALGLCLERMTKRELESTKDVLHSILQGVSCRLESPIHLVRKMASSIALVFSKVVDPKNPLYLDDEHSETVDWEFGLIPLRNEVGTPFPANRGDKNESKSSSSRKKRHNGHAKGKNVIGDFVRDDSNFSRFSDPDKVIDPALINSGTLYNNGDDEEEDDDDSKNSEASSDSSLQPYDLTDDDSDLQRKISQIGEICAALRKPDDADGVERALSAAERLVRASPDELRHSAGDLVRALVHVRCSDIAIEGEEDSAEDKRQKALVALLVTSPFESLDAVTKLLYSPNVDVSQRILIIDVMTDAALELADSKIMSVEHHRRNLISTVSGTQPWFIPNSKGPSGAGPWKEILETGTSLNWSHRYERELPSRPGQLKMGKSRRWSIRTAKDNIQEWSKNKFPLYAAAFMFPAMQEFDKVRHGVDLLNRDFIVLGKLIYMLGVCMKCVAMHPEASALAPSLLDMLRRREISHHAEAFVRRSVIFTASCIVAALHPSFVASALIEGNDEISNGLEWIRTLALHVAERDPDTECSTMAMKCLQLHAEMALQTSRSLESADCFRTKASALLPSKTNDIIIPSSSMKLQL</sequence>
<dbReference type="GO" id="GO:0051083">
    <property type="term" value="P:'de novo' cotranslational protein folding"/>
    <property type="evidence" value="ECO:0007669"/>
    <property type="project" value="TreeGrafter"/>
</dbReference>
<dbReference type="RefSeq" id="XP_039117570.1">
    <property type="nucleotide sequence ID" value="XM_039261636.1"/>
</dbReference>
<proteinExistence type="inferred from homology"/>
<dbReference type="InterPro" id="IPR019337">
    <property type="entry name" value="Telomere_length_regulation_dom"/>
</dbReference>
<evidence type="ECO:0000259" key="6">
    <source>
        <dbReference type="Pfam" id="PF25320"/>
    </source>
</evidence>
<feature type="domain" description="Telomere length regulation protein conserved" evidence="5">
    <location>
        <begin position="637"/>
        <end position="748"/>
    </location>
</feature>
<feature type="region of interest" description="Disordered" evidence="4">
    <location>
        <begin position="532"/>
        <end position="564"/>
    </location>
</feature>
<dbReference type="InterPro" id="IPR051970">
    <property type="entry name" value="TEL2_Regulation"/>
</dbReference>
<accession>A0AB40AR57</accession>
<organism evidence="7 8">
    <name type="scientific">Dioscorea cayennensis subsp. rotundata</name>
    <name type="common">White Guinea yam</name>
    <name type="synonym">Dioscorea rotundata</name>
    <dbReference type="NCBI Taxonomy" id="55577"/>
    <lineage>
        <taxon>Eukaryota</taxon>
        <taxon>Viridiplantae</taxon>
        <taxon>Streptophyta</taxon>
        <taxon>Embryophyta</taxon>
        <taxon>Tracheophyta</taxon>
        <taxon>Spermatophyta</taxon>
        <taxon>Magnoliopsida</taxon>
        <taxon>Liliopsida</taxon>
        <taxon>Dioscoreales</taxon>
        <taxon>Dioscoreaceae</taxon>
        <taxon>Dioscorea</taxon>
    </lineage>
</organism>
<gene>
    <name evidence="8" type="primary">LOC120253295</name>
</gene>
<feature type="compositionally biased region" description="Basic residues" evidence="4">
    <location>
        <begin position="548"/>
        <end position="560"/>
    </location>
</feature>
<dbReference type="InterPro" id="IPR057348">
    <property type="entry name" value="TELO2_ARM"/>
</dbReference>
<name>A0AB40AR57_DIOCR</name>
<dbReference type="InterPro" id="IPR016024">
    <property type="entry name" value="ARM-type_fold"/>
</dbReference>
<dbReference type="Proteomes" id="UP001515500">
    <property type="component" value="Unplaced"/>
</dbReference>
<dbReference type="GO" id="GO:0042162">
    <property type="term" value="F:telomeric DNA binding"/>
    <property type="evidence" value="ECO:0007669"/>
    <property type="project" value="TreeGrafter"/>
</dbReference>
<comment type="subcellular location">
    <subcellularLocation>
        <location evidence="1">Cytoplasm</location>
    </subcellularLocation>
</comment>
<dbReference type="GO" id="GO:0005829">
    <property type="term" value="C:cytosol"/>
    <property type="evidence" value="ECO:0007669"/>
    <property type="project" value="TreeGrafter"/>
</dbReference>
<protein>
    <submittedName>
        <fullName evidence="8">Telomere length regulation protein TEL2 homolog</fullName>
    </submittedName>
</protein>
<dbReference type="GO" id="GO:0051879">
    <property type="term" value="F:Hsp90 protein binding"/>
    <property type="evidence" value="ECO:0007669"/>
    <property type="project" value="TreeGrafter"/>
</dbReference>
<dbReference type="InterPro" id="IPR038528">
    <property type="entry name" value="TEL2_C_sf"/>
</dbReference>
<dbReference type="SUPFAM" id="SSF48371">
    <property type="entry name" value="ARM repeat"/>
    <property type="match status" value="1"/>
</dbReference>
<dbReference type="GeneID" id="120253295"/>
<dbReference type="Pfam" id="PF25320">
    <property type="entry name" value="TELO2_ARM"/>
    <property type="match status" value="1"/>
</dbReference>
<dbReference type="PANTHER" id="PTHR15830">
    <property type="entry name" value="TELOMERE LENGTH REGULATION PROTEIN TEL2 FAMILY MEMBER"/>
    <property type="match status" value="1"/>
</dbReference>
<feature type="domain" description="TELO2 ARM repeat" evidence="6">
    <location>
        <begin position="280"/>
        <end position="519"/>
    </location>
</feature>
<evidence type="ECO:0000259" key="5">
    <source>
        <dbReference type="Pfam" id="PF10193"/>
    </source>
</evidence>
<dbReference type="PANTHER" id="PTHR15830:SF10">
    <property type="entry name" value="TELOMERE LENGTH REGULATION PROTEIN TEL2 HOMOLOG"/>
    <property type="match status" value="1"/>
</dbReference>